<dbReference type="RefSeq" id="WP_253863732.1">
    <property type="nucleotide sequence ID" value="NZ_JAMTCQ010000009.1"/>
</dbReference>
<keyword evidence="3" id="KW-1185">Reference proteome</keyword>
<sequence length="96" mass="10392">MNRRPFAHVMTRLDEPHKRLTRTTRRNLTRLAFSPLGAAWLAVTLAGFTQPHRLGNPPTAPRSAVSTGTSAGMPLPTVDVCTPDSLLPVCRYGGGQ</sequence>
<comment type="caution">
    <text evidence="2">The sequence shown here is derived from an EMBL/GenBank/DDBJ whole genome shotgun (WGS) entry which is preliminary data.</text>
</comment>
<protein>
    <submittedName>
        <fullName evidence="2">Uncharacterized protein</fullName>
    </submittedName>
</protein>
<evidence type="ECO:0000313" key="3">
    <source>
        <dbReference type="Proteomes" id="UP001500653"/>
    </source>
</evidence>
<dbReference type="Proteomes" id="UP001500653">
    <property type="component" value="Unassembled WGS sequence"/>
</dbReference>
<gene>
    <name evidence="2" type="ORF">GCM10009676_14950</name>
</gene>
<reference evidence="2 3" key="1">
    <citation type="journal article" date="2019" name="Int. J. Syst. Evol. Microbiol.">
        <title>The Global Catalogue of Microorganisms (GCM) 10K type strain sequencing project: providing services to taxonomists for standard genome sequencing and annotation.</title>
        <authorList>
            <consortium name="The Broad Institute Genomics Platform"/>
            <consortium name="The Broad Institute Genome Sequencing Center for Infectious Disease"/>
            <person name="Wu L."/>
            <person name="Ma J."/>
        </authorList>
    </citation>
    <scope>NUCLEOTIDE SEQUENCE [LARGE SCALE GENOMIC DNA]</scope>
    <source>
        <strain evidence="2 3">JCM 13023</strain>
    </source>
</reference>
<proteinExistence type="predicted"/>
<name>A0ABN1W2J8_9PSEU</name>
<organism evidence="2 3">
    <name type="scientific">Prauserella halophila</name>
    <dbReference type="NCBI Taxonomy" id="185641"/>
    <lineage>
        <taxon>Bacteria</taxon>
        <taxon>Bacillati</taxon>
        <taxon>Actinomycetota</taxon>
        <taxon>Actinomycetes</taxon>
        <taxon>Pseudonocardiales</taxon>
        <taxon>Pseudonocardiaceae</taxon>
        <taxon>Prauserella</taxon>
    </lineage>
</organism>
<evidence type="ECO:0000313" key="2">
    <source>
        <dbReference type="EMBL" id="GAA1232709.1"/>
    </source>
</evidence>
<evidence type="ECO:0000256" key="1">
    <source>
        <dbReference type="SAM" id="MobiDB-lite"/>
    </source>
</evidence>
<accession>A0ABN1W2J8</accession>
<dbReference type="EMBL" id="BAAALN010000005">
    <property type="protein sequence ID" value="GAA1232709.1"/>
    <property type="molecule type" value="Genomic_DNA"/>
</dbReference>
<feature type="region of interest" description="Disordered" evidence="1">
    <location>
        <begin position="52"/>
        <end position="77"/>
    </location>
</feature>